<evidence type="ECO:0000256" key="4">
    <source>
        <dbReference type="SAM" id="Coils"/>
    </source>
</evidence>
<dbReference type="SUPFAM" id="SSF52540">
    <property type="entry name" value="P-loop containing nucleoside triphosphate hydrolases"/>
    <property type="match status" value="2"/>
</dbReference>
<evidence type="ECO:0000256" key="3">
    <source>
        <dbReference type="ARBA" id="ARBA00013368"/>
    </source>
</evidence>
<proteinExistence type="inferred from homology"/>
<dbReference type="RefSeq" id="WP_161870768.1">
    <property type="nucleotide sequence ID" value="NZ_MAEI02000001.1"/>
</dbReference>
<dbReference type="Gene3D" id="1.10.287.1490">
    <property type="match status" value="1"/>
</dbReference>
<evidence type="ECO:0000313" key="6">
    <source>
        <dbReference type="EMBL" id="MEO1781161.1"/>
    </source>
</evidence>
<reference evidence="6 7" key="2">
    <citation type="submission" date="2024-02" db="EMBL/GenBank/DDBJ databases">
        <title>The Genome Sequence of Enterococcus diestrammenae JM9A.</title>
        <authorList>
            <person name="Earl A."/>
            <person name="Manson A."/>
            <person name="Gilmore M."/>
            <person name="Sanders J."/>
            <person name="Shea T."/>
            <person name="Howe W."/>
            <person name="Livny J."/>
            <person name="Cuomo C."/>
            <person name="Neafsey D."/>
            <person name="Birren B."/>
        </authorList>
    </citation>
    <scope>NUCLEOTIDE SEQUENCE [LARGE SCALE GENOMIC DNA]</scope>
    <source>
        <strain evidence="6 7">JM9A</strain>
    </source>
</reference>
<dbReference type="Proteomes" id="UP001429357">
    <property type="component" value="Unassembled WGS sequence"/>
</dbReference>
<dbReference type="InterPro" id="IPR027417">
    <property type="entry name" value="P-loop_NTPase"/>
</dbReference>
<dbReference type="InterPro" id="IPR038729">
    <property type="entry name" value="Rad50/SbcC_AAA"/>
</dbReference>
<keyword evidence="7" id="KW-1185">Reference proteome</keyword>
<comment type="similarity">
    <text evidence="1">Belongs to the SMC family. SbcC subfamily.</text>
</comment>
<feature type="coiled-coil region" evidence="4">
    <location>
        <begin position="534"/>
        <end position="589"/>
    </location>
</feature>
<sequence>MQPRTLTMKNFGPFIHETVDFGAFAGSGLFLISGKTGAGKTTIFDGMTYALFGQTSGKLRAPKEMRSAFAPATEETAVSFTFEHGGFLYQVERRPEQEVAKKRGSGMTKRGAKTTLTIFDETGQEQRQITKDVDNYITELLHLTAEQFFKIIMLPQGEFRNFLVASSRDKEQVLQKMFDTQLYGRLNEWLKEQVAAAGETLKRLEIKGQTIAEHFQWHLLTAKQDYPSLLELLTAWQGDLAQLVASEKKQADTVKQAKQLEKQAESAFYQGKEVQGRFDELAQVEQKATELAAQAEEMAGVSEAVAGLTWAKEHRHLPEELQKEEAQLQQLLQRLASTQLDLDTVTEKITAWQAEAAKMADTKEQLAAQQQQLTANQMRLPLAQKAATQEQTVSATQSEWAALQQQFHELTEQKADWQQKLAATQKILDQGALWQEQKLQLQQLATLMTNWRNAEAKLAESRRRLADKEKQQTETATKLATTKEKVATCHEELLDLKSRQASVMIAKLALDLRAGTPCPVCGSLDHPGTHQGAVAFSETEIQENEARLQQLETAWQQGEQQRTALQTTLAQLATRQKELQEEVAENQQTVDHATTAAQRLVTQVWQKVWQLAEQPAPEVNQPEAQVQCLTQQVATAEAQLEKAHETQTQLQAQLTSLEEKLHQINAAMRETENRLQQQSGQLQELQGQLGQIRLSELEATIAQLQAAIQQLTSELTAYETSGQQLKETQLTLTTKYQEITNQKEEATARISRTTTALQQLLAEAPFATGLDSDGLQELVQQLPKLPELTAHLQQYQQQQDYVSRSRKKLQEQLAQVAVPDLATLELDFNQATEASEKAQQQLNVLANQRNNNQDCVKELKKLIAENEKQLAQQGELVQLADTVGGRNAYKTSLERYILQSYLQEILVVANQRLLSLTRGRYQFQLADKETGGRGMKGLDIDIYDDNAGMTRRVQTLSGGESFIAALALALSLADVIQNRSGGIAIEALFIDEGFGSLDEESLEMAMEALSMIETEGRLIGIISHVAELKTTIPRQVLVHADGAGQSTIEMQLAFQQ</sequence>
<accession>A0ABV0F3D5</accession>
<reference evidence="7" key="1">
    <citation type="submission" date="2016-06" db="EMBL/GenBank/DDBJ databases">
        <title>Four novel species of enterococci isolated from chicken manure.</title>
        <authorList>
            <person name="Van Tyne D."/>
        </authorList>
    </citation>
    <scope>NUCLEOTIDE SEQUENCE [LARGE SCALE GENOMIC DNA]</scope>
    <source>
        <strain evidence="7">JM9A</strain>
    </source>
</reference>
<dbReference type="Gene3D" id="3.40.50.300">
    <property type="entry name" value="P-loop containing nucleotide triphosphate hydrolases"/>
    <property type="match status" value="2"/>
</dbReference>
<name>A0ABV0F3D5_9ENTE</name>
<evidence type="ECO:0000259" key="5">
    <source>
        <dbReference type="Pfam" id="PF13476"/>
    </source>
</evidence>
<feature type="coiled-coil region" evidence="4">
    <location>
        <begin position="243"/>
        <end position="348"/>
    </location>
</feature>
<dbReference type="PANTHER" id="PTHR32114">
    <property type="entry name" value="ABC TRANSPORTER ABCH.3"/>
    <property type="match status" value="1"/>
</dbReference>
<gene>
    <name evidence="6" type="ORF">BAU18_000740</name>
</gene>
<dbReference type="Pfam" id="PF13476">
    <property type="entry name" value="AAA_23"/>
    <property type="match status" value="1"/>
</dbReference>
<organism evidence="6 7">
    <name type="scientific">Enterococcus diestrammenae</name>
    <dbReference type="NCBI Taxonomy" id="1155073"/>
    <lineage>
        <taxon>Bacteria</taxon>
        <taxon>Bacillati</taxon>
        <taxon>Bacillota</taxon>
        <taxon>Bacilli</taxon>
        <taxon>Lactobacillales</taxon>
        <taxon>Enterococcaceae</taxon>
        <taxon>Enterococcus</taxon>
    </lineage>
</organism>
<dbReference type="PANTHER" id="PTHR32114:SF2">
    <property type="entry name" value="ABC TRANSPORTER ABCH.3"/>
    <property type="match status" value="1"/>
</dbReference>
<evidence type="ECO:0000256" key="2">
    <source>
        <dbReference type="ARBA" id="ARBA00011322"/>
    </source>
</evidence>
<comment type="caution">
    <text evidence="6">The sequence shown here is derived from an EMBL/GenBank/DDBJ whole genome shotgun (WGS) entry which is preliminary data.</text>
</comment>
<feature type="coiled-coil region" evidence="4">
    <location>
        <begin position="792"/>
        <end position="876"/>
    </location>
</feature>
<protein>
    <recommendedName>
        <fullName evidence="3">Nuclease SbcCD subunit C</fullName>
    </recommendedName>
</protein>
<dbReference type="SUPFAM" id="SSF57997">
    <property type="entry name" value="Tropomyosin"/>
    <property type="match status" value="1"/>
</dbReference>
<feature type="domain" description="Rad50/SbcC-type AAA" evidence="5">
    <location>
        <begin position="6"/>
        <end position="335"/>
    </location>
</feature>
<comment type="subunit">
    <text evidence="2">Heterodimer of SbcC and SbcD.</text>
</comment>
<dbReference type="EMBL" id="MAEI02000001">
    <property type="protein sequence ID" value="MEO1781161.1"/>
    <property type="molecule type" value="Genomic_DNA"/>
</dbReference>
<evidence type="ECO:0000256" key="1">
    <source>
        <dbReference type="ARBA" id="ARBA00006930"/>
    </source>
</evidence>
<evidence type="ECO:0000313" key="7">
    <source>
        <dbReference type="Proteomes" id="UP001429357"/>
    </source>
</evidence>
<dbReference type="Pfam" id="PF13558">
    <property type="entry name" value="SbcC_Walker_B"/>
    <property type="match status" value="1"/>
</dbReference>
<feature type="coiled-coil region" evidence="4">
    <location>
        <begin position="626"/>
        <end position="763"/>
    </location>
</feature>
<keyword evidence="4" id="KW-0175">Coiled coil</keyword>